<name>A0A814PI10_9BILA</name>
<dbReference type="EMBL" id="CAJNOI010000129">
    <property type="protein sequence ID" value="CAF1104385.1"/>
    <property type="molecule type" value="Genomic_DNA"/>
</dbReference>
<dbReference type="AlphaFoldDB" id="A0A814PI10"/>
<organism evidence="2 4">
    <name type="scientific">Adineta steineri</name>
    <dbReference type="NCBI Taxonomy" id="433720"/>
    <lineage>
        <taxon>Eukaryota</taxon>
        <taxon>Metazoa</taxon>
        <taxon>Spiralia</taxon>
        <taxon>Gnathifera</taxon>
        <taxon>Rotifera</taxon>
        <taxon>Eurotatoria</taxon>
        <taxon>Bdelloidea</taxon>
        <taxon>Adinetida</taxon>
        <taxon>Adinetidae</taxon>
        <taxon>Adineta</taxon>
    </lineage>
</organism>
<sequence>MSNSFRLSLLFVYIIFNNINDIRIIPQGYLLGATFELGTTSNKVYKIDPITGVFTLFTSLDGYNPDDATYDLINKIFYIFVSGSAVRRESSMSLILVNPFNGTKQYRDIITEDDAELYGLRVDSSTGKLYSLQMSSAGEDPVSIVQIDPFNFIATRWVNITEVSGISPDSMAIFYNATNHQYFVTVVSGDNETLVGIDLIKQKIISRISNSDLPSFLCYDNKTDAFYGMQRFTGKRGCRLIRLNPYNGTLDILSDDFNDYEPSTGNCYEGYYFTMIILNSETQQILTFDLNNNGKLISNKPGEEYLSSLAFIPI</sequence>
<dbReference type="SUPFAM" id="SSF63825">
    <property type="entry name" value="YWTD domain"/>
    <property type="match status" value="1"/>
</dbReference>
<keyword evidence="3" id="KW-1185">Reference proteome</keyword>
<dbReference type="Proteomes" id="UP000663832">
    <property type="component" value="Unassembled WGS sequence"/>
</dbReference>
<accession>A0A814PI10</accession>
<evidence type="ECO:0000313" key="3">
    <source>
        <dbReference type="Proteomes" id="UP000663832"/>
    </source>
</evidence>
<dbReference type="InterPro" id="IPR011044">
    <property type="entry name" value="Quino_amine_DH_bsu"/>
</dbReference>
<evidence type="ECO:0000313" key="1">
    <source>
        <dbReference type="EMBL" id="CAF1004140.1"/>
    </source>
</evidence>
<dbReference type="SUPFAM" id="SSF50969">
    <property type="entry name" value="YVTN repeat-like/Quinoprotein amine dehydrogenase"/>
    <property type="match status" value="1"/>
</dbReference>
<gene>
    <name evidence="2" type="ORF">BJG266_LOCUS21533</name>
    <name evidence="1" type="ORF">QVE165_LOCUS15101</name>
</gene>
<proteinExistence type="predicted"/>
<evidence type="ECO:0000313" key="4">
    <source>
        <dbReference type="Proteomes" id="UP000663877"/>
    </source>
</evidence>
<evidence type="ECO:0000313" key="2">
    <source>
        <dbReference type="EMBL" id="CAF1104385.1"/>
    </source>
</evidence>
<protein>
    <submittedName>
        <fullName evidence="2">Uncharacterized protein</fullName>
    </submittedName>
</protein>
<dbReference type="OrthoDB" id="9989075at2759"/>
<comment type="caution">
    <text evidence="2">The sequence shown here is derived from an EMBL/GenBank/DDBJ whole genome shotgun (WGS) entry which is preliminary data.</text>
</comment>
<reference evidence="2" key="1">
    <citation type="submission" date="2021-02" db="EMBL/GenBank/DDBJ databases">
        <authorList>
            <person name="Nowell W R."/>
        </authorList>
    </citation>
    <scope>NUCLEOTIDE SEQUENCE</scope>
</reference>
<dbReference type="EMBL" id="CAJNOM010000081">
    <property type="protein sequence ID" value="CAF1004140.1"/>
    <property type="molecule type" value="Genomic_DNA"/>
</dbReference>
<dbReference type="Proteomes" id="UP000663877">
    <property type="component" value="Unassembled WGS sequence"/>
</dbReference>